<organism evidence="5 6">
    <name type="scientific">Leucocoprinus leucothites</name>
    <dbReference type="NCBI Taxonomy" id="201217"/>
    <lineage>
        <taxon>Eukaryota</taxon>
        <taxon>Fungi</taxon>
        <taxon>Dikarya</taxon>
        <taxon>Basidiomycota</taxon>
        <taxon>Agaricomycotina</taxon>
        <taxon>Agaricomycetes</taxon>
        <taxon>Agaricomycetidae</taxon>
        <taxon>Agaricales</taxon>
        <taxon>Agaricineae</taxon>
        <taxon>Agaricaceae</taxon>
        <taxon>Leucocoprinus</taxon>
    </lineage>
</organism>
<dbReference type="GO" id="GO:0000160">
    <property type="term" value="P:phosphorelay signal transduction system"/>
    <property type="evidence" value="ECO:0007669"/>
    <property type="project" value="UniProtKB-KW"/>
</dbReference>
<gene>
    <name evidence="5" type="ORF">D9756_009278</name>
</gene>
<dbReference type="InterPro" id="IPR036890">
    <property type="entry name" value="HATPase_C_sf"/>
</dbReference>
<dbReference type="SUPFAM" id="SSF52172">
    <property type="entry name" value="CheY-like"/>
    <property type="match status" value="1"/>
</dbReference>
<dbReference type="Gene3D" id="3.40.50.2300">
    <property type="match status" value="1"/>
</dbReference>
<sequence length="399" mass="43959">MTPDSTATPTFRQSVFDILKAFVPRVSAKTVDLTFEIESDIPDQLIVDFTALKHIITNLVEPMIDPTPSGGDIGLTCEAVGTGTEPVKEEITVQYEAFQPETDYHASPTATAMESTVARMKPFLKSRILFVGTLKDTTNLATRMRELGLKVQVVHSASEIMDQPQYRHVETIVVDPLTAVTSLDMSRSLQLRHTPVVLLAPKSSCLNVKWYIDHNISQITATLTTQDLVSALVVALESYSYPSFGTPLPLNILLAEDNFVNQRIFTRILEKCGHIVEAADNGSLAVDKYKERVAMGHCPFDIIFVSSIVSWPLLSARAKTFTAACPQMDAAMPIMDGVEATTLIRYFEKQQDIQPIPIIALILNGVVGNDLEKCLQAGMDDHVISTFLFRSPRSGPTQC</sequence>
<evidence type="ECO:0000256" key="3">
    <source>
        <dbReference type="PROSITE-ProRule" id="PRU00169"/>
    </source>
</evidence>
<comment type="caution">
    <text evidence="5">The sequence shown here is derived from an EMBL/GenBank/DDBJ whole genome shotgun (WGS) entry which is preliminary data.</text>
</comment>
<dbReference type="PANTHER" id="PTHR45339:SF1">
    <property type="entry name" value="HYBRID SIGNAL TRANSDUCTION HISTIDINE KINASE J"/>
    <property type="match status" value="1"/>
</dbReference>
<evidence type="ECO:0000256" key="1">
    <source>
        <dbReference type="ARBA" id="ARBA00022553"/>
    </source>
</evidence>
<accession>A0A8H5CZ98</accession>
<feature type="modified residue" description="4-aspartylphosphate" evidence="3">
    <location>
        <position position="329"/>
    </location>
</feature>
<dbReference type="Gene3D" id="3.30.565.10">
    <property type="entry name" value="Histidine kinase-like ATPase, C-terminal domain"/>
    <property type="match status" value="1"/>
</dbReference>
<dbReference type="InterPro" id="IPR001789">
    <property type="entry name" value="Sig_transdc_resp-reg_receiver"/>
</dbReference>
<dbReference type="EMBL" id="JAACJO010000015">
    <property type="protein sequence ID" value="KAF5350079.1"/>
    <property type="molecule type" value="Genomic_DNA"/>
</dbReference>
<dbReference type="PANTHER" id="PTHR45339">
    <property type="entry name" value="HYBRID SIGNAL TRANSDUCTION HISTIDINE KINASE J"/>
    <property type="match status" value="1"/>
</dbReference>
<evidence type="ECO:0000256" key="2">
    <source>
        <dbReference type="ARBA" id="ARBA00023012"/>
    </source>
</evidence>
<dbReference type="AlphaFoldDB" id="A0A8H5CZ98"/>
<evidence type="ECO:0000313" key="6">
    <source>
        <dbReference type="Proteomes" id="UP000559027"/>
    </source>
</evidence>
<dbReference type="PROSITE" id="PS50110">
    <property type="entry name" value="RESPONSE_REGULATORY"/>
    <property type="match status" value="1"/>
</dbReference>
<feature type="domain" description="Response regulatory" evidence="4">
    <location>
        <begin position="251"/>
        <end position="399"/>
    </location>
</feature>
<keyword evidence="6" id="KW-1185">Reference proteome</keyword>
<proteinExistence type="predicted"/>
<reference evidence="5 6" key="1">
    <citation type="journal article" date="2020" name="ISME J.">
        <title>Uncovering the hidden diversity of litter-decomposition mechanisms in mushroom-forming fungi.</title>
        <authorList>
            <person name="Floudas D."/>
            <person name="Bentzer J."/>
            <person name="Ahren D."/>
            <person name="Johansson T."/>
            <person name="Persson P."/>
            <person name="Tunlid A."/>
        </authorList>
    </citation>
    <scope>NUCLEOTIDE SEQUENCE [LARGE SCALE GENOMIC DNA]</scope>
    <source>
        <strain evidence="5 6">CBS 146.42</strain>
    </source>
</reference>
<dbReference type="CDD" id="cd17546">
    <property type="entry name" value="REC_hyHK_CKI1_RcsC-like"/>
    <property type="match status" value="1"/>
</dbReference>
<protein>
    <recommendedName>
        <fullName evidence="4">Response regulatory domain-containing protein</fullName>
    </recommendedName>
</protein>
<name>A0A8H5CZ98_9AGAR</name>
<dbReference type="OrthoDB" id="10266508at2759"/>
<keyword evidence="1 3" id="KW-0597">Phosphoprotein</keyword>
<dbReference type="InterPro" id="IPR011006">
    <property type="entry name" value="CheY-like_superfamily"/>
</dbReference>
<evidence type="ECO:0000259" key="4">
    <source>
        <dbReference type="PROSITE" id="PS50110"/>
    </source>
</evidence>
<evidence type="ECO:0000313" key="5">
    <source>
        <dbReference type="EMBL" id="KAF5350079.1"/>
    </source>
</evidence>
<dbReference type="Proteomes" id="UP000559027">
    <property type="component" value="Unassembled WGS sequence"/>
</dbReference>
<keyword evidence="2" id="KW-0902">Two-component regulatory system</keyword>
<dbReference type="GO" id="GO:0071474">
    <property type="term" value="P:cellular hyperosmotic response"/>
    <property type="evidence" value="ECO:0007669"/>
    <property type="project" value="TreeGrafter"/>
</dbReference>
<dbReference type="GO" id="GO:0004673">
    <property type="term" value="F:protein histidine kinase activity"/>
    <property type="evidence" value="ECO:0007669"/>
    <property type="project" value="TreeGrafter"/>
</dbReference>